<protein>
    <submittedName>
        <fullName evidence="3">Glycosyltransferase family 4 protein</fullName>
    </submittedName>
</protein>
<dbReference type="Pfam" id="PF13692">
    <property type="entry name" value="Glyco_trans_1_4"/>
    <property type="match status" value="1"/>
</dbReference>
<evidence type="ECO:0000313" key="4">
    <source>
        <dbReference type="Proteomes" id="UP001524587"/>
    </source>
</evidence>
<feature type="region of interest" description="Disordered" evidence="1">
    <location>
        <begin position="429"/>
        <end position="462"/>
    </location>
</feature>
<dbReference type="Gene3D" id="3.40.50.2000">
    <property type="entry name" value="Glycogen Phosphorylase B"/>
    <property type="match status" value="2"/>
</dbReference>
<dbReference type="Proteomes" id="UP001524587">
    <property type="component" value="Unassembled WGS sequence"/>
</dbReference>
<dbReference type="SUPFAM" id="SSF53756">
    <property type="entry name" value="UDP-Glycosyltransferase/glycogen phosphorylase"/>
    <property type="match status" value="1"/>
</dbReference>
<dbReference type="RefSeq" id="WP_422864801.1">
    <property type="nucleotide sequence ID" value="NZ_JAMSKV010000011.1"/>
</dbReference>
<accession>A0ABT1W8U1</accession>
<dbReference type="CDD" id="cd03823">
    <property type="entry name" value="GT4_ExpE7-like"/>
    <property type="match status" value="1"/>
</dbReference>
<evidence type="ECO:0000313" key="3">
    <source>
        <dbReference type="EMBL" id="MCQ8279314.1"/>
    </source>
</evidence>
<comment type="caution">
    <text evidence="3">The sequence shown here is derived from an EMBL/GenBank/DDBJ whole genome shotgun (WGS) entry which is preliminary data.</text>
</comment>
<dbReference type="PANTHER" id="PTHR12526">
    <property type="entry name" value="GLYCOSYLTRANSFERASE"/>
    <property type="match status" value="1"/>
</dbReference>
<dbReference type="PANTHER" id="PTHR12526:SF635">
    <property type="entry name" value="GLYCOSYL TRANSFERASE GROUP 1"/>
    <property type="match status" value="1"/>
</dbReference>
<name>A0ABT1W8U1_9PROT</name>
<organism evidence="3 4">
    <name type="scientific">Endosaccharibacter trunci</name>
    <dbReference type="NCBI Taxonomy" id="2812733"/>
    <lineage>
        <taxon>Bacteria</taxon>
        <taxon>Pseudomonadati</taxon>
        <taxon>Pseudomonadota</taxon>
        <taxon>Alphaproteobacteria</taxon>
        <taxon>Acetobacterales</taxon>
        <taxon>Acetobacteraceae</taxon>
        <taxon>Endosaccharibacter</taxon>
    </lineage>
</organism>
<dbReference type="Pfam" id="PF13439">
    <property type="entry name" value="Glyco_transf_4"/>
    <property type="match status" value="1"/>
</dbReference>
<gene>
    <name evidence="3" type="ORF">NFI95_12765</name>
</gene>
<dbReference type="InterPro" id="IPR028098">
    <property type="entry name" value="Glyco_trans_4-like_N"/>
</dbReference>
<keyword evidence="4" id="KW-1185">Reference proteome</keyword>
<feature type="domain" description="Glycosyltransferase subfamily 4-like N-terminal" evidence="2">
    <location>
        <begin position="27"/>
        <end position="224"/>
    </location>
</feature>
<evidence type="ECO:0000259" key="2">
    <source>
        <dbReference type="Pfam" id="PF13439"/>
    </source>
</evidence>
<sequence length="462" mass="50961">MPDLPLSTEAPLRVLIGSHSHPRVQNGGSEVASHALFERLEAEPGWSAHYLGCARGGAFQRAGRALTQPFAENDHLYTVGDFDVFKFANRDMAFPRDFRAMLRAVDPQIVHLHHYVNFGMETFFHVRETLPDARLVLTLHEFLAICHQQGQMVKRQTNALCFRADPVSCARCFPEVEPQDFFLRQLYVRHFLDHVDQVIAPSRFLAGRYAEWGVPEEKIAVIENVPRSNARPVTAPRATRPGRLVVGFFGQISQLKGIDVLLNAAELLQRDERTDIVFSIHGDHTNQPPAYQQQFLERIAQAGSTIAFHGAYDNQAVDGLMAAVDLVLVPSIWWENSPVVIQEAFRNGRPVLCSDIGGMAEKVQPGVTGAHFAVGNARALADALCDLAADPGEVARLGQQAAVRWDGQTAFDAHLALYRALLGGTRPARVLPETPHHPLPPSELAVAEPPPPPRAVPRFGIG</sequence>
<proteinExistence type="predicted"/>
<evidence type="ECO:0000256" key="1">
    <source>
        <dbReference type="SAM" id="MobiDB-lite"/>
    </source>
</evidence>
<reference evidence="3 4" key="1">
    <citation type="submission" date="2022-06" db="EMBL/GenBank/DDBJ databases">
        <title>Endosaccharibacter gen. nov., sp. nov., endophytic bacteria isolated from sugarcane.</title>
        <authorList>
            <person name="Pitiwittayakul N."/>
            <person name="Yukphan P."/>
            <person name="Charoenyingcharoen P."/>
            <person name="Tanasupawat S."/>
        </authorList>
    </citation>
    <scope>NUCLEOTIDE SEQUENCE [LARGE SCALE GENOMIC DNA]</scope>
    <source>
        <strain evidence="3 4">KSS8</strain>
    </source>
</reference>
<dbReference type="EMBL" id="JAMSKV010000011">
    <property type="protein sequence ID" value="MCQ8279314.1"/>
    <property type="molecule type" value="Genomic_DNA"/>
</dbReference>